<dbReference type="InterPro" id="IPR012338">
    <property type="entry name" value="Beta-lactam/transpept-like"/>
</dbReference>
<dbReference type="SUPFAM" id="SSF56601">
    <property type="entry name" value="beta-lactamase/transpeptidase-like"/>
    <property type="match status" value="1"/>
</dbReference>
<sequence>MRIIWKLLVGLIGLIAIIIAGMYIFGYGYIVKGAYVTYLHGHKTAYLSDYTHFDNHIIEHGTGQAWPQARPENQLKLPDSLRQFHEDIQSVAYVIIQRDSVVLETYFDGYSSDSKSNSFSMAKSIVAAILGKVISEGKIRSLDQKVTDFVPEISGEFAAELTFKDLVSMSSGMRWEENYYSPFSVTTKLYFDSNIQKVITDLPIYKKPGTAFIYQSGDTQLLGIAIQRATGQSLSELLSIYFWKPMQAEHDALWQVDSKANGIEKAYCCIASNALDFARFGKLYRDNGKWSGQQLLDSAYVQSSLKPRFKDSPEYGFGWWMGTFDQKPYFYMDGHLGQYVITIPSDDLIIVRLGHQIDNLSRSNPASNFHQLIAQAYQLLDK</sequence>
<keyword evidence="4" id="KW-1185">Reference proteome</keyword>
<dbReference type="PANTHER" id="PTHR43283">
    <property type="entry name" value="BETA-LACTAMASE-RELATED"/>
    <property type="match status" value="1"/>
</dbReference>
<name>A0A2T8HGY4_9SPHI</name>
<evidence type="ECO:0000256" key="1">
    <source>
        <dbReference type="SAM" id="Phobius"/>
    </source>
</evidence>
<proteinExistence type="predicted"/>
<feature type="transmembrane region" description="Helical" evidence="1">
    <location>
        <begin position="7"/>
        <end position="30"/>
    </location>
</feature>
<feature type="domain" description="Beta-lactamase-related" evidence="2">
    <location>
        <begin position="82"/>
        <end position="353"/>
    </location>
</feature>
<evidence type="ECO:0000313" key="3">
    <source>
        <dbReference type="EMBL" id="PVH24572.1"/>
    </source>
</evidence>
<dbReference type="Pfam" id="PF00144">
    <property type="entry name" value="Beta-lactamase"/>
    <property type="match status" value="1"/>
</dbReference>
<organism evidence="3 4">
    <name type="scientific">Sphingobacterium corticibacter</name>
    <dbReference type="NCBI Taxonomy" id="2171749"/>
    <lineage>
        <taxon>Bacteria</taxon>
        <taxon>Pseudomonadati</taxon>
        <taxon>Bacteroidota</taxon>
        <taxon>Sphingobacteriia</taxon>
        <taxon>Sphingobacteriales</taxon>
        <taxon>Sphingobacteriaceae</taxon>
        <taxon>Sphingobacterium</taxon>
    </lineage>
</organism>
<reference evidence="3 4" key="1">
    <citation type="submission" date="2018-04" db="EMBL/GenBank/DDBJ databases">
        <title>Sphingobacterium cortibacter sp. nov.</title>
        <authorList>
            <person name="Li Y."/>
        </authorList>
    </citation>
    <scope>NUCLEOTIDE SEQUENCE [LARGE SCALE GENOMIC DNA]</scope>
    <source>
        <strain evidence="3 4">2c-3</strain>
    </source>
</reference>
<protein>
    <submittedName>
        <fullName evidence="3">Serine hydrolase</fullName>
    </submittedName>
</protein>
<evidence type="ECO:0000259" key="2">
    <source>
        <dbReference type="Pfam" id="PF00144"/>
    </source>
</evidence>
<dbReference type="EMBL" id="QDKG01000005">
    <property type="protein sequence ID" value="PVH24572.1"/>
    <property type="molecule type" value="Genomic_DNA"/>
</dbReference>
<dbReference type="RefSeq" id="WP_116776520.1">
    <property type="nucleotide sequence ID" value="NZ_QDKG01000005.1"/>
</dbReference>
<dbReference type="InterPro" id="IPR050789">
    <property type="entry name" value="Diverse_Enzym_Activities"/>
</dbReference>
<evidence type="ECO:0000313" key="4">
    <source>
        <dbReference type="Proteomes" id="UP000245627"/>
    </source>
</evidence>
<dbReference type="PANTHER" id="PTHR43283:SF7">
    <property type="entry name" value="BETA-LACTAMASE-RELATED DOMAIN-CONTAINING PROTEIN"/>
    <property type="match status" value="1"/>
</dbReference>
<keyword evidence="1" id="KW-0812">Transmembrane</keyword>
<dbReference type="Proteomes" id="UP000245627">
    <property type="component" value="Unassembled WGS sequence"/>
</dbReference>
<accession>A0A2T8HGY4</accession>
<keyword evidence="3" id="KW-0378">Hydrolase</keyword>
<gene>
    <name evidence="3" type="ORF">DC487_13640</name>
</gene>
<dbReference type="Gene3D" id="3.40.710.10">
    <property type="entry name" value="DD-peptidase/beta-lactamase superfamily"/>
    <property type="match status" value="1"/>
</dbReference>
<dbReference type="OrthoDB" id="9773047at2"/>
<dbReference type="InterPro" id="IPR001466">
    <property type="entry name" value="Beta-lactam-related"/>
</dbReference>
<dbReference type="GO" id="GO:0016787">
    <property type="term" value="F:hydrolase activity"/>
    <property type="evidence" value="ECO:0007669"/>
    <property type="project" value="UniProtKB-KW"/>
</dbReference>
<keyword evidence="1" id="KW-1133">Transmembrane helix</keyword>
<dbReference type="AlphaFoldDB" id="A0A2T8HGY4"/>
<keyword evidence="1" id="KW-0472">Membrane</keyword>
<comment type="caution">
    <text evidence="3">The sequence shown here is derived from an EMBL/GenBank/DDBJ whole genome shotgun (WGS) entry which is preliminary data.</text>
</comment>